<dbReference type="GO" id="GO:0005829">
    <property type="term" value="C:cytosol"/>
    <property type="evidence" value="ECO:0007669"/>
    <property type="project" value="TreeGrafter"/>
</dbReference>
<proteinExistence type="inferred from homology"/>
<dbReference type="CDD" id="cd00907">
    <property type="entry name" value="Bacterioferritin"/>
    <property type="match status" value="1"/>
</dbReference>
<comment type="caution">
    <text evidence="12">The sequence shown here is derived from an EMBL/GenBank/DDBJ whole genome shotgun (WGS) entry which is preliminary data.</text>
</comment>
<evidence type="ECO:0000256" key="6">
    <source>
        <dbReference type="ARBA" id="ARBA00023004"/>
    </source>
</evidence>
<comment type="catalytic activity">
    <reaction evidence="8">
        <text>Fe(2+)(in) = Fe(2+)(out)</text>
        <dbReference type="Rhea" id="RHEA:28486"/>
        <dbReference type="ChEBI" id="CHEBI:29033"/>
    </reaction>
</comment>
<evidence type="ECO:0000313" key="12">
    <source>
        <dbReference type="EMBL" id="KKM80983.1"/>
    </source>
</evidence>
<dbReference type="NCBIfam" id="TIGR00754">
    <property type="entry name" value="bfr"/>
    <property type="match status" value="1"/>
</dbReference>
<keyword evidence="4" id="KW-0410">Iron transport</keyword>
<dbReference type="Pfam" id="PF00210">
    <property type="entry name" value="Ferritin"/>
    <property type="match status" value="1"/>
</dbReference>
<sequence length="159" mass="18407">MKGSPKVIELLKILLGGELTAIDQYFIHSRMYEDWGLKRLYTRIAHEMQDETDHADQMIKRILFLEGIPDLTIREPLHVGSTVPEMLQNDLDLEYKVVKALRDGIALCETEGDFETRKLLLQQLEDTELDHTHWLEQQLGLIDEMGLQNYLQAMTLAEA</sequence>
<evidence type="ECO:0000256" key="7">
    <source>
        <dbReference type="ARBA" id="ARBA00023065"/>
    </source>
</evidence>
<dbReference type="AlphaFoldDB" id="A0A0F9KGB3"/>
<keyword evidence="2" id="KW-0409">Iron storage</keyword>
<dbReference type="InterPro" id="IPR009078">
    <property type="entry name" value="Ferritin-like_SF"/>
</dbReference>
<dbReference type="InterPro" id="IPR008331">
    <property type="entry name" value="Ferritin_DPS_dom"/>
</dbReference>
<dbReference type="PIRSF" id="PIRSF002560">
    <property type="entry name" value="Bacterioferritin"/>
    <property type="match status" value="1"/>
</dbReference>
<dbReference type="PROSITE" id="PS50905">
    <property type="entry name" value="FERRITIN_LIKE"/>
    <property type="match status" value="1"/>
</dbReference>
<evidence type="ECO:0000256" key="5">
    <source>
        <dbReference type="ARBA" id="ARBA00023002"/>
    </source>
</evidence>
<keyword evidence="5" id="KW-0560">Oxidoreductase</keyword>
<evidence type="ECO:0000256" key="8">
    <source>
        <dbReference type="ARBA" id="ARBA00036243"/>
    </source>
</evidence>
<accession>A0A0F9KGB3</accession>
<dbReference type="SUPFAM" id="SSF47240">
    <property type="entry name" value="Ferritin-like"/>
    <property type="match status" value="1"/>
</dbReference>
<dbReference type="PANTHER" id="PTHR30295">
    <property type="entry name" value="BACTERIOFERRITIN"/>
    <property type="match status" value="1"/>
</dbReference>
<dbReference type="EMBL" id="LAZR01008099">
    <property type="protein sequence ID" value="KKM80983.1"/>
    <property type="molecule type" value="Genomic_DNA"/>
</dbReference>
<dbReference type="PRINTS" id="PR00601">
    <property type="entry name" value="BACFERRITIN"/>
</dbReference>
<evidence type="ECO:0000256" key="3">
    <source>
        <dbReference type="ARBA" id="ARBA00022448"/>
    </source>
</evidence>
<evidence type="ECO:0000256" key="2">
    <source>
        <dbReference type="ARBA" id="ARBA00022434"/>
    </source>
</evidence>
<dbReference type="GO" id="GO:0008199">
    <property type="term" value="F:ferric iron binding"/>
    <property type="evidence" value="ECO:0007669"/>
    <property type="project" value="InterPro"/>
</dbReference>
<dbReference type="GO" id="GO:0006826">
    <property type="term" value="P:iron ion transport"/>
    <property type="evidence" value="ECO:0007669"/>
    <property type="project" value="UniProtKB-KW"/>
</dbReference>
<protein>
    <recommendedName>
        <fullName evidence="9">Bacterial ferritin</fullName>
    </recommendedName>
    <alternativeName>
        <fullName evidence="10">Bacterial non-heme ferritin</fullName>
    </alternativeName>
</protein>
<dbReference type="InterPro" id="IPR009040">
    <property type="entry name" value="Ferritin-like_diiron"/>
</dbReference>
<keyword evidence="3" id="KW-0813">Transport</keyword>
<name>A0A0F9KGB3_9ZZZZ</name>
<keyword evidence="6" id="KW-0408">Iron</keyword>
<organism evidence="12">
    <name type="scientific">marine sediment metagenome</name>
    <dbReference type="NCBI Taxonomy" id="412755"/>
    <lineage>
        <taxon>unclassified sequences</taxon>
        <taxon>metagenomes</taxon>
        <taxon>ecological metagenomes</taxon>
    </lineage>
</organism>
<dbReference type="InterPro" id="IPR012347">
    <property type="entry name" value="Ferritin-like"/>
</dbReference>
<dbReference type="InterPro" id="IPR002024">
    <property type="entry name" value="Bacterioferritin"/>
</dbReference>
<evidence type="ECO:0000256" key="4">
    <source>
        <dbReference type="ARBA" id="ARBA00022496"/>
    </source>
</evidence>
<gene>
    <name evidence="12" type="ORF">LCGC14_1334370</name>
</gene>
<reference evidence="12" key="1">
    <citation type="journal article" date="2015" name="Nature">
        <title>Complex archaea that bridge the gap between prokaryotes and eukaryotes.</title>
        <authorList>
            <person name="Spang A."/>
            <person name="Saw J.H."/>
            <person name="Jorgensen S.L."/>
            <person name="Zaremba-Niedzwiedzka K."/>
            <person name="Martijn J."/>
            <person name="Lind A.E."/>
            <person name="van Eijk R."/>
            <person name="Schleper C."/>
            <person name="Guy L."/>
            <person name="Ettema T.J."/>
        </authorList>
    </citation>
    <scope>NUCLEOTIDE SEQUENCE</scope>
</reference>
<dbReference type="GO" id="GO:0004322">
    <property type="term" value="F:ferroxidase activity"/>
    <property type="evidence" value="ECO:0007669"/>
    <property type="project" value="TreeGrafter"/>
</dbReference>
<dbReference type="PANTHER" id="PTHR30295:SF9">
    <property type="entry name" value="BACTERIOFERRITIN"/>
    <property type="match status" value="1"/>
</dbReference>
<evidence type="ECO:0000259" key="11">
    <source>
        <dbReference type="PROSITE" id="PS50905"/>
    </source>
</evidence>
<dbReference type="GO" id="GO:0006879">
    <property type="term" value="P:intracellular iron ion homeostasis"/>
    <property type="evidence" value="ECO:0007669"/>
    <property type="project" value="UniProtKB-KW"/>
</dbReference>
<dbReference type="Gene3D" id="1.20.1260.10">
    <property type="match status" value="1"/>
</dbReference>
<evidence type="ECO:0000256" key="9">
    <source>
        <dbReference type="ARBA" id="ARBA00047178"/>
    </source>
</evidence>
<comment type="similarity">
    <text evidence="1">Belongs to the bacterioferritin family.</text>
</comment>
<dbReference type="GO" id="GO:0020037">
    <property type="term" value="F:heme binding"/>
    <property type="evidence" value="ECO:0007669"/>
    <property type="project" value="TreeGrafter"/>
</dbReference>
<feature type="domain" description="Ferritin-like diiron" evidence="11">
    <location>
        <begin position="1"/>
        <end position="146"/>
    </location>
</feature>
<evidence type="ECO:0000256" key="1">
    <source>
        <dbReference type="ARBA" id="ARBA00008093"/>
    </source>
</evidence>
<dbReference type="PROSITE" id="PS00549">
    <property type="entry name" value="BACTERIOFERRITIN"/>
    <property type="match status" value="1"/>
</dbReference>
<keyword evidence="7" id="KW-0406">Ion transport</keyword>
<evidence type="ECO:0000256" key="10">
    <source>
        <dbReference type="ARBA" id="ARBA00047212"/>
    </source>
</evidence>